<reference evidence="2" key="1">
    <citation type="journal article" date="2022" name="bioRxiv">
        <title>Sequencing and chromosome-scale assembly of the giantPleurodeles waltlgenome.</title>
        <authorList>
            <person name="Brown T."/>
            <person name="Elewa A."/>
            <person name="Iarovenko S."/>
            <person name="Subramanian E."/>
            <person name="Araus A.J."/>
            <person name="Petzold A."/>
            <person name="Susuki M."/>
            <person name="Suzuki K.-i.T."/>
            <person name="Hayashi T."/>
            <person name="Toyoda A."/>
            <person name="Oliveira C."/>
            <person name="Osipova E."/>
            <person name="Leigh N.D."/>
            <person name="Simon A."/>
            <person name="Yun M.H."/>
        </authorList>
    </citation>
    <scope>NUCLEOTIDE SEQUENCE</scope>
    <source>
        <strain evidence="2">20211129_DDA</strain>
        <tissue evidence="2">Liver</tissue>
    </source>
</reference>
<sequence length="198" mass="21945">MPRKHQEAEPAQERAAECELGRSLTEEPNRRPQAGSTLFADKEDGDWSVTVPSGCRVAEAEADIREDEKAWFEDCRSRISKPQNPPQLRRVVADAVNGGGAGLTLSACCTRSTRKRSRPRRDVECETMKSSTEEHSQSPNEALLTMKRIGTGAGSVPSCCRVLETEADIGEDEEAWFEDWWMPPVKMTQTATTEESCG</sequence>
<dbReference type="AlphaFoldDB" id="A0AAV7S696"/>
<dbReference type="EMBL" id="JANPWB010000008">
    <property type="protein sequence ID" value="KAJ1159984.1"/>
    <property type="molecule type" value="Genomic_DNA"/>
</dbReference>
<keyword evidence="3" id="KW-1185">Reference proteome</keyword>
<feature type="region of interest" description="Disordered" evidence="1">
    <location>
        <begin position="113"/>
        <end position="141"/>
    </location>
</feature>
<protein>
    <submittedName>
        <fullName evidence="2">Uncharacterized protein</fullName>
    </submittedName>
</protein>
<organism evidence="2 3">
    <name type="scientific">Pleurodeles waltl</name>
    <name type="common">Iberian ribbed newt</name>
    <dbReference type="NCBI Taxonomy" id="8319"/>
    <lineage>
        <taxon>Eukaryota</taxon>
        <taxon>Metazoa</taxon>
        <taxon>Chordata</taxon>
        <taxon>Craniata</taxon>
        <taxon>Vertebrata</taxon>
        <taxon>Euteleostomi</taxon>
        <taxon>Amphibia</taxon>
        <taxon>Batrachia</taxon>
        <taxon>Caudata</taxon>
        <taxon>Salamandroidea</taxon>
        <taxon>Salamandridae</taxon>
        <taxon>Pleurodelinae</taxon>
        <taxon>Pleurodeles</taxon>
    </lineage>
</organism>
<feature type="compositionally biased region" description="Basic and acidic residues" evidence="1">
    <location>
        <begin position="1"/>
        <end position="30"/>
    </location>
</feature>
<gene>
    <name evidence="2" type="ORF">NDU88_000487</name>
</gene>
<evidence type="ECO:0000313" key="3">
    <source>
        <dbReference type="Proteomes" id="UP001066276"/>
    </source>
</evidence>
<proteinExistence type="predicted"/>
<dbReference type="Proteomes" id="UP001066276">
    <property type="component" value="Chromosome 4_2"/>
</dbReference>
<feature type="region of interest" description="Disordered" evidence="1">
    <location>
        <begin position="1"/>
        <end position="45"/>
    </location>
</feature>
<accession>A0AAV7S696</accession>
<name>A0AAV7S696_PLEWA</name>
<feature type="compositionally biased region" description="Basic and acidic residues" evidence="1">
    <location>
        <begin position="120"/>
        <end position="136"/>
    </location>
</feature>
<evidence type="ECO:0000256" key="1">
    <source>
        <dbReference type="SAM" id="MobiDB-lite"/>
    </source>
</evidence>
<evidence type="ECO:0000313" key="2">
    <source>
        <dbReference type="EMBL" id="KAJ1159984.1"/>
    </source>
</evidence>
<comment type="caution">
    <text evidence="2">The sequence shown here is derived from an EMBL/GenBank/DDBJ whole genome shotgun (WGS) entry which is preliminary data.</text>
</comment>